<gene>
    <name evidence="3" type="ORF">ElyMa_003688100</name>
</gene>
<evidence type="ECO:0000256" key="1">
    <source>
        <dbReference type="SAM" id="MobiDB-lite"/>
    </source>
</evidence>
<reference evidence="3 4" key="1">
    <citation type="journal article" date="2021" name="Elife">
        <title>Chloroplast acquisition without the gene transfer in kleptoplastic sea slugs, Plakobranchus ocellatus.</title>
        <authorList>
            <person name="Maeda T."/>
            <person name="Takahashi S."/>
            <person name="Yoshida T."/>
            <person name="Shimamura S."/>
            <person name="Takaki Y."/>
            <person name="Nagai Y."/>
            <person name="Toyoda A."/>
            <person name="Suzuki Y."/>
            <person name="Arimoto A."/>
            <person name="Ishii H."/>
            <person name="Satoh N."/>
            <person name="Nishiyama T."/>
            <person name="Hasebe M."/>
            <person name="Maruyama T."/>
            <person name="Minagawa J."/>
            <person name="Obokata J."/>
            <person name="Shigenobu S."/>
        </authorList>
    </citation>
    <scope>NUCLEOTIDE SEQUENCE [LARGE SCALE GENOMIC DNA]</scope>
</reference>
<dbReference type="PROSITE" id="PS51082">
    <property type="entry name" value="WH2"/>
    <property type="match status" value="1"/>
</dbReference>
<dbReference type="EMBL" id="BMAT01007550">
    <property type="protein sequence ID" value="GFR66662.1"/>
    <property type="molecule type" value="Genomic_DNA"/>
</dbReference>
<feature type="compositionally biased region" description="Acidic residues" evidence="1">
    <location>
        <begin position="86"/>
        <end position="102"/>
    </location>
</feature>
<feature type="compositionally biased region" description="Low complexity" evidence="1">
    <location>
        <begin position="10"/>
        <end position="29"/>
    </location>
</feature>
<feature type="region of interest" description="Disordered" evidence="1">
    <location>
        <begin position="80"/>
        <end position="102"/>
    </location>
</feature>
<organism evidence="3 4">
    <name type="scientific">Elysia marginata</name>
    <dbReference type="NCBI Taxonomy" id="1093978"/>
    <lineage>
        <taxon>Eukaryota</taxon>
        <taxon>Metazoa</taxon>
        <taxon>Spiralia</taxon>
        <taxon>Lophotrochozoa</taxon>
        <taxon>Mollusca</taxon>
        <taxon>Gastropoda</taxon>
        <taxon>Heterobranchia</taxon>
        <taxon>Euthyneura</taxon>
        <taxon>Panpulmonata</taxon>
        <taxon>Sacoglossa</taxon>
        <taxon>Placobranchoidea</taxon>
        <taxon>Plakobranchidae</taxon>
        <taxon>Elysia</taxon>
    </lineage>
</organism>
<dbReference type="AlphaFoldDB" id="A0AAV4F0E2"/>
<evidence type="ECO:0000313" key="4">
    <source>
        <dbReference type="Proteomes" id="UP000762676"/>
    </source>
</evidence>
<comment type="caution">
    <text evidence="3">The sequence shown here is derived from an EMBL/GenBank/DDBJ whole genome shotgun (WGS) entry which is preliminary data.</text>
</comment>
<dbReference type="InterPro" id="IPR003124">
    <property type="entry name" value="WH2_dom"/>
</dbReference>
<dbReference type="GO" id="GO:0003779">
    <property type="term" value="F:actin binding"/>
    <property type="evidence" value="ECO:0007669"/>
    <property type="project" value="InterPro"/>
</dbReference>
<feature type="region of interest" description="Disordered" evidence="1">
    <location>
        <begin position="1"/>
        <end position="32"/>
    </location>
</feature>
<proteinExistence type="predicted"/>
<accession>A0AAV4F0E2</accession>
<name>A0AAV4F0E2_9GAST</name>
<feature type="domain" description="WH2" evidence="2">
    <location>
        <begin position="30"/>
        <end position="50"/>
    </location>
</feature>
<dbReference type="Gene3D" id="6.10.280.150">
    <property type="match status" value="1"/>
</dbReference>
<keyword evidence="4" id="KW-1185">Reference proteome</keyword>
<protein>
    <recommendedName>
        <fullName evidence="2">WH2 domain-containing protein</fullName>
    </recommendedName>
</protein>
<evidence type="ECO:0000313" key="3">
    <source>
        <dbReference type="EMBL" id="GFR66662.1"/>
    </source>
</evidence>
<dbReference type="Proteomes" id="UP000762676">
    <property type="component" value="Unassembled WGS sequence"/>
</dbReference>
<evidence type="ECO:0000259" key="2">
    <source>
        <dbReference type="PROSITE" id="PS51082"/>
    </source>
</evidence>
<sequence>MPLLQPNGDTTSVSSGSTTAGPHAGAPGADRSALLQQIIQKGNIERLKKVEARTNQKQLPASHGHLDVQAMMEKVIDMRRKVIESSDSEGDNSDLGDWDDSD</sequence>